<reference evidence="3" key="3">
    <citation type="submission" date="2016-06" db="UniProtKB">
        <authorList>
            <consortium name="WormBaseParasite"/>
        </authorList>
    </citation>
    <scope>IDENTIFICATION</scope>
</reference>
<name>A0A183CPC5_GLOPA</name>
<evidence type="ECO:0000313" key="2">
    <source>
        <dbReference type="Proteomes" id="UP000050741"/>
    </source>
</evidence>
<evidence type="ECO:0000256" key="1">
    <source>
        <dbReference type="SAM" id="MobiDB-lite"/>
    </source>
</evidence>
<proteinExistence type="predicted"/>
<dbReference type="Proteomes" id="UP000050741">
    <property type="component" value="Unassembled WGS sequence"/>
</dbReference>
<accession>A0A183CPC5</accession>
<dbReference type="WBParaSite" id="GPLIN_001473200">
    <property type="protein sequence ID" value="GPLIN_001473200"/>
    <property type="gene ID" value="GPLIN_001473200"/>
</dbReference>
<organism evidence="2 3">
    <name type="scientific">Globodera pallida</name>
    <name type="common">Potato cyst nematode worm</name>
    <name type="synonym">Heterodera pallida</name>
    <dbReference type="NCBI Taxonomy" id="36090"/>
    <lineage>
        <taxon>Eukaryota</taxon>
        <taxon>Metazoa</taxon>
        <taxon>Ecdysozoa</taxon>
        <taxon>Nematoda</taxon>
        <taxon>Chromadorea</taxon>
        <taxon>Rhabditida</taxon>
        <taxon>Tylenchina</taxon>
        <taxon>Tylenchomorpha</taxon>
        <taxon>Tylenchoidea</taxon>
        <taxon>Heteroderidae</taxon>
        <taxon>Heteroderinae</taxon>
        <taxon>Globodera</taxon>
    </lineage>
</organism>
<reference evidence="2" key="2">
    <citation type="submission" date="2014-05" db="EMBL/GenBank/DDBJ databases">
        <title>The genome and life-stage specific transcriptomes of Globodera pallida elucidate key aspects of plant parasitism by a cyst nematode.</title>
        <authorList>
            <person name="Cotton J.A."/>
            <person name="Lilley C.J."/>
            <person name="Jones L.M."/>
            <person name="Kikuchi T."/>
            <person name="Reid A.J."/>
            <person name="Thorpe P."/>
            <person name="Tsai I.J."/>
            <person name="Beasley H."/>
            <person name="Blok V."/>
            <person name="Cock P.J.A."/>
            <person name="Van den Akker S.E."/>
            <person name="Holroyd N."/>
            <person name="Hunt M."/>
            <person name="Mantelin S."/>
            <person name="Naghra H."/>
            <person name="Pain A."/>
            <person name="Palomares-Rius J.E."/>
            <person name="Zarowiecki M."/>
            <person name="Berriman M."/>
            <person name="Jones J.T."/>
            <person name="Urwin P.E."/>
        </authorList>
    </citation>
    <scope>NUCLEOTIDE SEQUENCE [LARGE SCALE GENOMIC DNA]</scope>
    <source>
        <strain evidence="2">Lindley</strain>
    </source>
</reference>
<feature type="region of interest" description="Disordered" evidence="1">
    <location>
        <begin position="338"/>
        <end position="357"/>
    </location>
</feature>
<dbReference type="AlphaFoldDB" id="A0A183CPC5"/>
<reference evidence="2" key="1">
    <citation type="submission" date="2013-12" db="EMBL/GenBank/DDBJ databases">
        <authorList>
            <person name="Aslett M."/>
        </authorList>
    </citation>
    <scope>NUCLEOTIDE SEQUENCE [LARGE SCALE GENOMIC DNA]</scope>
    <source>
        <strain evidence="2">Lindley</strain>
    </source>
</reference>
<sequence>MSDNPKGAQKQSKEIFICADVLFEVFKFCGPFVLGLKVALLSDRFDFLVDAHFKLKDWALGRLEIRRAVDGNGAIVKFIGNEVESRLSIAENPLPGKVIGFEHIQIRYIDRNVIEFLQRIRPKWTNISIGTSVVQNRSWQIIWHRIWPLINDNICGFDLSSSTFIRLRQFSPTILCDCAKLRVIQSGYFPEFPADDIAGASSGQARAKWLHTPRGDGLPKVFKYRGPCNWSGMERLKMAFVNSTDPVNCIIHFYLSISVGIVPFELKNNLTGERLVWRRCFESVDKYVGDDWLLVRCQIAREEDKWAEWEKDAVEWEWGSQWNRIDIDFWDIDIGDGLLDANDGPSEPKKRKNSEDE</sequence>
<keyword evidence="2" id="KW-1185">Reference proteome</keyword>
<evidence type="ECO:0000313" key="3">
    <source>
        <dbReference type="WBParaSite" id="GPLIN_001473200"/>
    </source>
</evidence>
<protein>
    <submittedName>
        <fullName evidence="3">DUF4283 domain-containing protein</fullName>
    </submittedName>
</protein>